<proteinExistence type="predicted"/>
<dbReference type="EMBL" id="GGEC01010568">
    <property type="protein sequence ID" value="MBW91051.1"/>
    <property type="molecule type" value="Transcribed_RNA"/>
</dbReference>
<sequence>MYFILTQRRNSHFCGGCPLVCLLANNHSGFFCLLEVVMESGVNVLLQIVICNSETRHAVSHRIMLMADLRVSLLGGFKI</sequence>
<organism evidence="1">
    <name type="scientific">Rhizophora mucronata</name>
    <name type="common">Asiatic mangrove</name>
    <dbReference type="NCBI Taxonomy" id="61149"/>
    <lineage>
        <taxon>Eukaryota</taxon>
        <taxon>Viridiplantae</taxon>
        <taxon>Streptophyta</taxon>
        <taxon>Embryophyta</taxon>
        <taxon>Tracheophyta</taxon>
        <taxon>Spermatophyta</taxon>
        <taxon>Magnoliopsida</taxon>
        <taxon>eudicotyledons</taxon>
        <taxon>Gunneridae</taxon>
        <taxon>Pentapetalae</taxon>
        <taxon>rosids</taxon>
        <taxon>fabids</taxon>
        <taxon>Malpighiales</taxon>
        <taxon>Rhizophoraceae</taxon>
        <taxon>Rhizophora</taxon>
    </lineage>
</organism>
<dbReference type="AlphaFoldDB" id="A0A2P2JC46"/>
<evidence type="ECO:0000313" key="1">
    <source>
        <dbReference type="EMBL" id="MBW91051.1"/>
    </source>
</evidence>
<protein>
    <submittedName>
        <fullName evidence="1">Uncharacterized protein</fullName>
    </submittedName>
</protein>
<accession>A0A2P2JC46</accession>
<reference evidence="1" key="1">
    <citation type="submission" date="2018-02" db="EMBL/GenBank/DDBJ databases">
        <title>Rhizophora mucronata_Transcriptome.</title>
        <authorList>
            <person name="Meera S.P."/>
            <person name="Sreeshan A."/>
            <person name="Augustine A."/>
        </authorList>
    </citation>
    <scope>NUCLEOTIDE SEQUENCE</scope>
    <source>
        <tissue evidence="1">Leaf</tissue>
    </source>
</reference>
<name>A0A2P2JC46_RHIMU</name>